<dbReference type="Proteomes" id="UP000479190">
    <property type="component" value="Unassembled WGS sequence"/>
</dbReference>
<gene>
    <name evidence="2" type="ORF">TBRA_LOCUS4974</name>
</gene>
<organism evidence="2 3">
    <name type="scientific">Trichogramma brassicae</name>
    <dbReference type="NCBI Taxonomy" id="86971"/>
    <lineage>
        <taxon>Eukaryota</taxon>
        <taxon>Metazoa</taxon>
        <taxon>Ecdysozoa</taxon>
        <taxon>Arthropoda</taxon>
        <taxon>Hexapoda</taxon>
        <taxon>Insecta</taxon>
        <taxon>Pterygota</taxon>
        <taxon>Neoptera</taxon>
        <taxon>Endopterygota</taxon>
        <taxon>Hymenoptera</taxon>
        <taxon>Apocrita</taxon>
        <taxon>Proctotrupomorpha</taxon>
        <taxon>Chalcidoidea</taxon>
        <taxon>Trichogrammatidae</taxon>
        <taxon>Trichogramma</taxon>
    </lineage>
</organism>
<evidence type="ECO:0000256" key="1">
    <source>
        <dbReference type="SAM" id="MobiDB-lite"/>
    </source>
</evidence>
<feature type="region of interest" description="Disordered" evidence="1">
    <location>
        <begin position="1"/>
        <end position="111"/>
    </location>
</feature>
<reference evidence="2 3" key="1">
    <citation type="submission" date="2020-02" db="EMBL/GenBank/DDBJ databases">
        <authorList>
            <person name="Ferguson B K."/>
        </authorList>
    </citation>
    <scope>NUCLEOTIDE SEQUENCE [LARGE SCALE GENOMIC DNA]</scope>
</reference>
<feature type="region of interest" description="Disordered" evidence="1">
    <location>
        <begin position="141"/>
        <end position="192"/>
    </location>
</feature>
<feature type="region of interest" description="Disordered" evidence="1">
    <location>
        <begin position="206"/>
        <end position="242"/>
    </location>
</feature>
<keyword evidence="3" id="KW-1185">Reference proteome</keyword>
<sequence length="316" mass="35008">MLEDDERYEEPPPRSKMNLADGGVQTKKTVKMAAMEEVIDSSDSESPQKVSKASAKKQTAKSQPKAQQSNKTKTEKAAKTSKAKDSAEEPQNPGPTASYEPSPSQWPYPTYDEWQAQAMSAMQYALAPVMPTMPPRPNWPPRPMYQAPWPPAPPEQGRERTCAKRLPKSADCTNTERRISSRHREMSAVRPRRLHILNVSSVSAIDHGDGKRQAGVAGRSTAAPIDSQETQSIDDSSAEDSERVVEVVYTEKNELPEEDDWKESPDKQIETKAIVGQIMQEAEEYSKNSLAKVVSAKATREAEKTREESSGRPPTG</sequence>
<accession>A0A6H5I9D8</accession>
<feature type="compositionally biased region" description="Pro residues" evidence="1">
    <location>
        <begin position="141"/>
        <end position="154"/>
    </location>
</feature>
<dbReference type="EMBL" id="CADCXV010000697">
    <property type="protein sequence ID" value="CAB0033053.1"/>
    <property type="molecule type" value="Genomic_DNA"/>
</dbReference>
<dbReference type="AlphaFoldDB" id="A0A6H5I9D8"/>
<feature type="region of interest" description="Disordered" evidence="1">
    <location>
        <begin position="287"/>
        <end position="316"/>
    </location>
</feature>
<feature type="compositionally biased region" description="Basic and acidic residues" evidence="1">
    <location>
        <begin position="72"/>
        <end position="87"/>
    </location>
</feature>
<evidence type="ECO:0000313" key="3">
    <source>
        <dbReference type="Proteomes" id="UP000479190"/>
    </source>
</evidence>
<feature type="compositionally biased region" description="Basic and acidic residues" evidence="1">
    <location>
        <begin position="298"/>
        <end position="310"/>
    </location>
</feature>
<feature type="compositionally biased region" description="Low complexity" evidence="1">
    <location>
        <begin position="60"/>
        <end position="71"/>
    </location>
</feature>
<evidence type="ECO:0000313" key="2">
    <source>
        <dbReference type="EMBL" id="CAB0033053.1"/>
    </source>
</evidence>
<proteinExistence type="predicted"/>
<feature type="compositionally biased region" description="Basic and acidic residues" evidence="1">
    <location>
        <begin position="174"/>
        <end position="187"/>
    </location>
</feature>
<name>A0A6H5I9D8_9HYME</name>
<protein>
    <submittedName>
        <fullName evidence="2">Uncharacterized protein</fullName>
    </submittedName>
</protein>